<feature type="transmembrane region" description="Helical" evidence="2">
    <location>
        <begin position="241"/>
        <end position="264"/>
    </location>
</feature>
<feature type="region of interest" description="Disordered" evidence="1">
    <location>
        <begin position="275"/>
        <end position="335"/>
    </location>
</feature>
<evidence type="ECO:0000313" key="4">
    <source>
        <dbReference type="Proteomes" id="UP000320762"/>
    </source>
</evidence>
<evidence type="ECO:0000313" key="3">
    <source>
        <dbReference type="EMBL" id="TRM58212.1"/>
    </source>
</evidence>
<protein>
    <submittedName>
        <fullName evidence="3">Uncharacterized protein</fullName>
    </submittedName>
</protein>
<keyword evidence="2" id="KW-0472">Membrane</keyword>
<evidence type="ECO:0000256" key="1">
    <source>
        <dbReference type="SAM" id="MobiDB-lite"/>
    </source>
</evidence>
<name>A0A550C081_9AGAR</name>
<dbReference type="STRING" id="97359.A0A550C081"/>
<dbReference type="OrthoDB" id="2756618at2759"/>
<organism evidence="3 4">
    <name type="scientific">Schizophyllum amplum</name>
    <dbReference type="NCBI Taxonomy" id="97359"/>
    <lineage>
        <taxon>Eukaryota</taxon>
        <taxon>Fungi</taxon>
        <taxon>Dikarya</taxon>
        <taxon>Basidiomycota</taxon>
        <taxon>Agaricomycotina</taxon>
        <taxon>Agaricomycetes</taxon>
        <taxon>Agaricomycetidae</taxon>
        <taxon>Agaricales</taxon>
        <taxon>Schizophyllaceae</taxon>
        <taxon>Schizophyllum</taxon>
    </lineage>
</organism>
<feature type="transmembrane region" description="Helical" evidence="2">
    <location>
        <begin position="12"/>
        <end position="36"/>
    </location>
</feature>
<keyword evidence="4" id="KW-1185">Reference proteome</keyword>
<proteinExistence type="predicted"/>
<evidence type="ECO:0000256" key="2">
    <source>
        <dbReference type="SAM" id="Phobius"/>
    </source>
</evidence>
<dbReference type="Proteomes" id="UP000320762">
    <property type="component" value="Unassembled WGS sequence"/>
</dbReference>
<feature type="compositionally biased region" description="Pro residues" evidence="1">
    <location>
        <begin position="322"/>
        <end position="331"/>
    </location>
</feature>
<feature type="transmembrane region" description="Helical" evidence="2">
    <location>
        <begin position="48"/>
        <end position="67"/>
    </location>
</feature>
<sequence>MPAEITLESASFVGIVLETLGFGVFNALFIATVVALVRRARTEGHFNWALLGTLVVICALTWTHWIINIGRASRAFVNAQAEPGGAAIFYADLSAPSYAAKTAVYVMLTFVGDTFVTYRTWVVWARNYYVAILPALMCIGTLSVGSVATAKFTVLKAGDLIFAASLVPWVTSFIIMSLGTNVLCTLLIAARILATQRRLADSYISTRITSALALVVESAAAYSAALIALVTVYLIGSNGQYAILDLTAPLIGITFAMIIIRVSLADAASQRTASSRELQPWRVSTRPAPMSPRPWQEESKNWPPSPTVRSPSWKPSGASGWPKPPPPPRPSSPVAISVVVEMDSDAHSLFDTVETKRVSGP</sequence>
<dbReference type="AlphaFoldDB" id="A0A550C081"/>
<feature type="transmembrane region" description="Helical" evidence="2">
    <location>
        <begin position="98"/>
        <end position="116"/>
    </location>
</feature>
<feature type="transmembrane region" description="Helical" evidence="2">
    <location>
        <begin position="128"/>
        <end position="148"/>
    </location>
</feature>
<gene>
    <name evidence="3" type="ORF">BD626DRAFT_573846</name>
</gene>
<reference evidence="3 4" key="1">
    <citation type="journal article" date="2019" name="New Phytol.">
        <title>Comparative genomics reveals unique wood-decay strategies and fruiting body development in the Schizophyllaceae.</title>
        <authorList>
            <person name="Almasi E."/>
            <person name="Sahu N."/>
            <person name="Krizsan K."/>
            <person name="Balint B."/>
            <person name="Kovacs G.M."/>
            <person name="Kiss B."/>
            <person name="Cseklye J."/>
            <person name="Drula E."/>
            <person name="Henrissat B."/>
            <person name="Nagy I."/>
            <person name="Chovatia M."/>
            <person name="Adam C."/>
            <person name="LaButti K."/>
            <person name="Lipzen A."/>
            <person name="Riley R."/>
            <person name="Grigoriev I.V."/>
            <person name="Nagy L.G."/>
        </authorList>
    </citation>
    <scope>NUCLEOTIDE SEQUENCE [LARGE SCALE GENOMIC DNA]</scope>
    <source>
        <strain evidence="3 4">NL-1724</strain>
    </source>
</reference>
<comment type="caution">
    <text evidence="3">The sequence shown here is derived from an EMBL/GenBank/DDBJ whole genome shotgun (WGS) entry which is preliminary data.</text>
</comment>
<feature type="transmembrane region" description="Helical" evidence="2">
    <location>
        <begin position="211"/>
        <end position="235"/>
    </location>
</feature>
<feature type="transmembrane region" description="Helical" evidence="2">
    <location>
        <begin position="160"/>
        <end position="190"/>
    </location>
</feature>
<keyword evidence="2" id="KW-0812">Transmembrane</keyword>
<dbReference type="EMBL" id="VDMD01000038">
    <property type="protein sequence ID" value="TRM58212.1"/>
    <property type="molecule type" value="Genomic_DNA"/>
</dbReference>
<accession>A0A550C081</accession>
<keyword evidence="2" id="KW-1133">Transmembrane helix</keyword>